<reference evidence="1 2" key="1">
    <citation type="submission" date="2024-01" db="EMBL/GenBank/DDBJ databases">
        <title>Comparative genomics of Cryptococcus and Kwoniella reveals pathogenesis evolution and contrasting modes of karyotype evolution via chromosome fusion or intercentromeric recombination.</title>
        <authorList>
            <person name="Coelho M.A."/>
            <person name="David-Palma M."/>
            <person name="Shea T."/>
            <person name="Bowers K."/>
            <person name="McGinley-Smith S."/>
            <person name="Mohammad A.W."/>
            <person name="Gnirke A."/>
            <person name="Yurkov A.M."/>
            <person name="Nowrousian M."/>
            <person name="Sun S."/>
            <person name="Cuomo C.A."/>
            <person name="Heitman J."/>
        </authorList>
    </citation>
    <scope>NUCLEOTIDE SEQUENCE [LARGE SCALE GENOMIC DNA]</scope>
    <source>
        <strain evidence="1">CBS 11374</strain>
    </source>
</reference>
<evidence type="ECO:0000313" key="2">
    <source>
        <dbReference type="Proteomes" id="UP001329825"/>
    </source>
</evidence>
<organism evidence="1 2">
    <name type="scientific">Kwoniella shivajii</name>
    <dbReference type="NCBI Taxonomy" id="564305"/>
    <lineage>
        <taxon>Eukaryota</taxon>
        <taxon>Fungi</taxon>
        <taxon>Dikarya</taxon>
        <taxon>Basidiomycota</taxon>
        <taxon>Agaricomycotina</taxon>
        <taxon>Tremellomycetes</taxon>
        <taxon>Tremellales</taxon>
        <taxon>Cryptococcaceae</taxon>
        <taxon>Kwoniella</taxon>
    </lineage>
</organism>
<accession>A0ABZ1DA63</accession>
<evidence type="ECO:0000313" key="1">
    <source>
        <dbReference type="EMBL" id="WRT70678.1"/>
    </source>
</evidence>
<dbReference type="RefSeq" id="XP_062795417.1">
    <property type="nucleotide sequence ID" value="XM_062939366.1"/>
</dbReference>
<sequence>MTIHTLDIPSLPPHPDVVSKGTVHVPISPISVWPVDNIPSLYTFPAELDVDKLKRAIQLLSTVFPSIAGRFEKRKKDDKDEDENRIGIGIESGSEFYFNLTQSPIPLEIQSLTISGPPFPSKRVIQETLEPYLPDLGMEYVRAGTDRPLFKIRYTTLLPSRESILGFSWAHILGDAAASLTALKWLESFYVNDIKAFDSSNSQFALPNYGPHVTLPPLPNGGGITLKNQSQFEGYPVDQRSNMYSESRKGSERIDITLSQHEIDIRKNQVVSIQRERGGEDTNLILSSQDIISGWVITLLRRAGHVINGVIYVCDFRRFCQSHPSIPSTLPYLVGNIAQMRQISLPPASSNADPPDEEMKDISRDIYEIAKTIRKEIIELRENPDILLPWLSTIAGNLVQSAEQGKGQFVIPDQGEIMVNSHIRANWHLSFGFPEDQTAFHNFYSNVRFLRIYQSNPIPGENPPIRRIELTINVPKDMKWVVDDLVGKDKKKWNEVK</sequence>
<proteinExistence type="predicted"/>
<name>A0ABZ1DA63_9TREE</name>
<keyword evidence="2" id="KW-1185">Reference proteome</keyword>
<gene>
    <name evidence="1" type="ORF">IL334_007676</name>
</gene>
<dbReference type="InterPro" id="IPR023213">
    <property type="entry name" value="CAT-like_dom_sf"/>
</dbReference>
<dbReference type="Gene3D" id="3.30.559.10">
    <property type="entry name" value="Chloramphenicol acetyltransferase-like domain"/>
    <property type="match status" value="1"/>
</dbReference>
<protein>
    <submittedName>
        <fullName evidence="1">Uncharacterized protein</fullName>
    </submittedName>
</protein>
<dbReference type="Proteomes" id="UP001329825">
    <property type="component" value="Chromosome 11"/>
</dbReference>
<dbReference type="GeneID" id="87959806"/>
<dbReference type="EMBL" id="CP141891">
    <property type="protein sequence ID" value="WRT70678.1"/>
    <property type="molecule type" value="Genomic_DNA"/>
</dbReference>